<dbReference type="PANTHER" id="PTHR36174">
    <property type="entry name" value="LIPID II:GLYCINE GLYCYLTRANSFERASE"/>
    <property type="match status" value="1"/>
</dbReference>
<keyword evidence="2" id="KW-0808">Transferase</keyword>
<dbReference type="InterPro" id="IPR050644">
    <property type="entry name" value="PG_Glycine_Bridge_Synth"/>
</dbReference>
<dbReference type="RefSeq" id="WP_091341195.1">
    <property type="nucleotide sequence ID" value="NZ_FMHV01000002.1"/>
</dbReference>
<gene>
    <name evidence="2" type="ORF">GA0070624_2846</name>
</gene>
<protein>
    <submittedName>
        <fullName evidence="2">Acetyltransferase (GNAT) domain-containing protein</fullName>
    </submittedName>
</protein>
<dbReference type="GO" id="GO:0016740">
    <property type="term" value="F:transferase activity"/>
    <property type="evidence" value="ECO:0007669"/>
    <property type="project" value="UniProtKB-KW"/>
</dbReference>
<keyword evidence="3" id="KW-1185">Reference proteome</keyword>
<accession>A0A1C6S3U0</accession>
<dbReference type="Proteomes" id="UP000199413">
    <property type="component" value="Unassembled WGS sequence"/>
</dbReference>
<reference evidence="3" key="1">
    <citation type="submission" date="2016-06" db="EMBL/GenBank/DDBJ databases">
        <authorList>
            <person name="Varghese N."/>
            <person name="Submissions Spin"/>
        </authorList>
    </citation>
    <scope>NUCLEOTIDE SEQUENCE [LARGE SCALE GENOMIC DNA]</scope>
    <source>
        <strain evidence="3">DSM 45431</strain>
    </source>
</reference>
<organism evidence="2 3">
    <name type="scientific">Micromonospora rhizosphaerae</name>
    <dbReference type="NCBI Taxonomy" id="568872"/>
    <lineage>
        <taxon>Bacteria</taxon>
        <taxon>Bacillati</taxon>
        <taxon>Actinomycetota</taxon>
        <taxon>Actinomycetes</taxon>
        <taxon>Micromonosporales</taxon>
        <taxon>Micromonosporaceae</taxon>
        <taxon>Micromonospora</taxon>
    </lineage>
</organism>
<dbReference type="InterPro" id="IPR016181">
    <property type="entry name" value="Acyl_CoA_acyltransferase"/>
</dbReference>
<evidence type="ECO:0000313" key="2">
    <source>
        <dbReference type="EMBL" id="SCL24036.1"/>
    </source>
</evidence>
<proteinExistence type="predicted"/>
<dbReference type="STRING" id="568872.GA0070624_2846"/>
<sequence>MSVSFDLRTDAAPSSYPDVYFTPGYGAAVASAEGATWHLAHASDRMMVPYLVRPVADGISDAASPYGYSGVHINPDIPRSEVNRVWSLLLEHWRDSGLVTVFLRFSPLEPGSVEVMRTLGLVPMTRRADTVTVAVSQGSGTTWDRLAGRCRTAIRKARRVGMEASVRPVEEADLTAGSTFRRLYERTMTRVGSSPSYIFPDRYYRMLLDGLGKALLIGEVRDRDGMVVASTLLMQHADRVHYHLAGSDTAAARSGANNLLLWTVFEWAANCGYAWVHLGGGVRADDSLFQFKRSFGGARTEFWTGSLVLDKARYDALVAQHAARLDRPPTELLDSGFFPAYRWEVG</sequence>
<name>A0A1C6S3U0_9ACTN</name>
<dbReference type="AlphaFoldDB" id="A0A1C6S3U0"/>
<dbReference type="OrthoDB" id="9785911at2"/>
<evidence type="ECO:0000313" key="3">
    <source>
        <dbReference type="Proteomes" id="UP000199413"/>
    </source>
</evidence>
<feature type="domain" description="BioF2-like acetyltransferase" evidence="1">
    <location>
        <begin position="149"/>
        <end position="282"/>
    </location>
</feature>
<dbReference type="Pfam" id="PF13480">
    <property type="entry name" value="Acetyltransf_6"/>
    <property type="match status" value="1"/>
</dbReference>
<dbReference type="PANTHER" id="PTHR36174:SF1">
    <property type="entry name" value="LIPID II:GLYCINE GLYCYLTRANSFERASE"/>
    <property type="match status" value="1"/>
</dbReference>
<dbReference type="InterPro" id="IPR038740">
    <property type="entry name" value="BioF2-like_GNAT_dom"/>
</dbReference>
<dbReference type="SUPFAM" id="SSF55729">
    <property type="entry name" value="Acyl-CoA N-acyltransferases (Nat)"/>
    <property type="match status" value="1"/>
</dbReference>
<evidence type="ECO:0000259" key="1">
    <source>
        <dbReference type="Pfam" id="PF13480"/>
    </source>
</evidence>
<dbReference type="Gene3D" id="3.40.630.30">
    <property type="match status" value="1"/>
</dbReference>
<dbReference type="EMBL" id="FMHV01000002">
    <property type="protein sequence ID" value="SCL24036.1"/>
    <property type="molecule type" value="Genomic_DNA"/>
</dbReference>